<keyword evidence="2 4" id="KW-0479">Metal-binding</keyword>
<keyword evidence="7" id="KW-1185">Reference proteome</keyword>
<dbReference type="GO" id="GO:0009055">
    <property type="term" value="F:electron transfer activity"/>
    <property type="evidence" value="ECO:0007669"/>
    <property type="project" value="InterPro"/>
</dbReference>
<dbReference type="Proteomes" id="UP000291469">
    <property type="component" value="Chromosome"/>
</dbReference>
<organism evidence="6 7">
    <name type="scientific">Egibacter rhizosphaerae</name>
    <dbReference type="NCBI Taxonomy" id="1670831"/>
    <lineage>
        <taxon>Bacteria</taxon>
        <taxon>Bacillati</taxon>
        <taxon>Actinomycetota</taxon>
        <taxon>Nitriliruptoria</taxon>
        <taxon>Egibacterales</taxon>
        <taxon>Egibacteraceae</taxon>
        <taxon>Egibacter</taxon>
    </lineage>
</organism>
<protein>
    <submittedName>
        <fullName evidence="6">C-type cytochrome</fullName>
    </submittedName>
</protein>
<dbReference type="PROSITE" id="PS51257">
    <property type="entry name" value="PROKAR_LIPOPROTEIN"/>
    <property type="match status" value="1"/>
</dbReference>
<proteinExistence type="predicted"/>
<dbReference type="Gene3D" id="1.10.760.10">
    <property type="entry name" value="Cytochrome c-like domain"/>
    <property type="match status" value="1"/>
</dbReference>
<gene>
    <name evidence="6" type="ORF">ER308_01530</name>
</gene>
<dbReference type="EMBL" id="CP036402">
    <property type="protein sequence ID" value="QBI18380.1"/>
    <property type="molecule type" value="Genomic_DNA"/>
</dbReference>
<evidence type="ECO:0000313" key="7">
    <source>
        <dbReference type="Proteomes" id="UP000291469"/>
    </source>
</evidence>
<keyword evidence="1 4" id="KW-0349">Heme</keyword>
<reference evidence="6 7" key="1">
    <citation type="submission" date="2019-01" db="EMBL/GenBank/DDBJ databases">
        <title>Egibacter rhizosphaerae EGI 80759T.</title>
        <authorList>
            <person name="Chen D.-D."/>
            <person name="Tian Y."/>
            <person name="Jiao J.-Y."/>
            <person name="Zhang X.-T."/>
            <person name="Zhang Y.-G."/>
            <person name="Zhang Y."/>
            <person name="Xiao M."/>
            <person name="Shu W.-S."/>
            <person name="Li W.-J."/>
        </authorList>
    </citation>
    <scope>NUCLEOTIDE SEQUENCE [LARGE SCALE GENOMIC DNA]</scope>
    <source>
        <strain evidence="6 7">EGI 80759</strain>
    </source>
</reference>
<evidence type="ECO:0000256" key="1">
    <source>
        <dbReference type="ARBA" id="ARBA00022617"/>
    </source>
</evidence>
<evidence type="ECO:0000256" key="3">
    <source>
        <dbReference type="ARBA" id="ARBA00023004"/>
    </source>
</evidence>
<dbReference type="AlphaFoldDB" id="A0A411YAZ1"/>
<dbReference type="SUPFAM" id="SSF46626">
    <property type="entry name" value="Cytochrome c"/>
    <property type="match status" value="1"/>
</dbReference>
<evidence type="ECO:0000256" key="2">
    <source>
        <dbReference type="ARBA" id="ARBA00022723"/>
    </source>
</evidence>
<keyword evidence="3 4" id="KW-0408">Iron</keyword>
<evidence type="ECO:0000259" key="5">
    <source>
        <dbReference type="PROSITE" id="PS51007"/>
    </source>
</evidence>
<dbReference type="KEGG" id="erz:ER308_01530"/>
<evidence type="ECO:0000256" key="4">
    <source>
        <dbReference type="PROSITE-ProRule" id="PRU00433"/>
    </source>
</evidence>
<dbReference type="GO" id="GO:0046872">
    <property type="term" value="F:metal ion binding"/>
    <property type="evidence" value="ECO:0007669"/>
    <property type="project" value="UniProtKB-KW"/>
</dbReference>
<dbReference type="InterPro" id="IPR009056">
    <property type="entry name" value="Cyt_c-like_dom"/>
</dbReference>
<dbReference type="Pfam" id="PF00034">
    <property type="entry name" value="Cytochrom_C"/>
    <property type="match status" value="1"/>
</dbReference>
<feature type="domain" description="Cytochrome c" evidence="5">
    <location>
        <begin position="44"/>
        <end position="135"/>
    </location>
</feature>
<dbReference type="GO" id="GO:0020037">
    <property type="term" value="F:heme binding"/>
    <property type="evidence" value="ECO:0007669"/>
    <property type="project" value="InterPro"/>
</dbReference>
<dbReference type="PROSITE" id="PS51007">
    <property type="entry name" value="CYTC"/>
    <property type="match status" value="1"/>
</dbReference>
<evidence type="ECO:0000313" key="6">
    <source>
        <dbReference type="EMBL" id="QBI18380.1"/>
    </source>
</evidence>
<dbReference type="OrthoDB" id="3540130at2"/>
<sequence>MPPHPRPAHHRQRLGAVLSWVGLAVIVGVVAAACDPEEETGDAALAERGEEALIEYGCLSCHAIDDLPGPQGGVGPPLDGIAERRVIAGELPNTRENLAAWIANPQEIDPGNVMPDVGVSDDDAEAIAEYLQSLD</sequence>
<dbReference type="InterPro" id="IPR036909">
    <property type="entry name" value="Cyt_c-like_dom_sf"/>
</dbReference>
<name>A0A411YAZ1_9ACTN</name>
<accession>A0A411YAZ1</accession>